<dbReference type="Gene3D" id="1.10.510.10">
    <property type="entry name" value="Transferase(Phosphotransferase) domain 1"/>
    <property type="match status" value="1"/>
</dbReference>
<feature type="binding site" evidence="6">
    <location>
        <position position="55"/>
    </location>
    <ligand>
        <name>ATP</name>
        <dbReference type="ChEBI" id="CHEBI:30616"/>
    </ligand>
</feature>
<dbReference type="PANTHER" id="PTHR24345">
    <property type="entry name" value="SERINE/THREONINE-PROTEIN KINASE PLK"/>
    <property type="match status" value="1"/>
</dbReference>
<dbReference type="SUPFAM" id="SSF49879">
    <property type="entry name" value="SMAD/FHA domain"/>
    <property type="match status" value="1"/>
</dbReference>
<dbReference type="PROSITE" id="PS00107">
    <property type="entry name" value="PROTEIN_KINASE_ATP"/>
    <property type="match status" value="1"/>
</dbReference>
<organism evidence="10 11">
    <name type="scientific">Pajaroellobacter abortibovis</name>
    <dbReference type="NCBI Taxonomy" id="1882918"/>
    <lineage>
        <taxon>Bacteria</taxon>
        <taxon>Pseudomonadati</taxon>
        <taxon>Myxococcota</taxon>
        <taxon>Polyangia</taxon>
        <taxon>Polyangiales</taxon>
        <taxon>Polyangiaceae</taxon>
    </lineage>
</organism>
<evidence type="ECO:0000256" key="4">
    <source>
        <dbReference type="ARBA" id="ARBA00022777"/>
    </source>
</evidence>
<keyword evidence="1" id="KW-0723">Serine/threonine-protein kinase</keyword>
<evidence type="ECO:0000259" key="8">
    <source>
        <dbReference type="PROSITE" id="PS50006"/>
    </source>
</evidence>
<dbReference type="PROSITE" id="PS50006">
    <property type="entry name" value="FHA_DOMAIN"/>
    <property type="match status" value="1"/>
</dbReference>
<evidence type="ECO:0000313" key="11">
    <source>
        <dbReference type="Proteomes" id="UP000185544"/>
    </source>
</evidence>
<dbReference type="InterPro" id="IPR017441">
    <property type="entry name" value="Protein_kinase_ATP_BS"/>
</dbReference>
<dbReference type="InterPro" id="IPR008984">
    <property type="entry name" value="SMAD_FHA_dom_sf"/>
</dbReference>
<evidence type="ECO:0000313" key="10">
    <source>
        <dbReference type="EMBL" id="APS00276.1"/>
    </source>
</evidence>
<keyword evidence="5 6" id="KW-0067">ATP-binding</keyword>
<feature type="domain" description="Protein kinase" evidence="9">
    <location>
        <begin position="22"/>
        <end position="284"/>
    </location>
</feature>
<dbReference type="Proteomes" id="UP000185544">
    <property type="component" value="Chromosome"/>
</dbReference>
<dbReference type="InterPro" id="IPR008271">
    <property type="entry name" value="Ser/Thr_kinase_AS"/>
</dbReference>
<keyword evidence="2" id="KW-0808">Transferase</keyword>
<dbReference type="SMART" id="SM00240">
    <property type="entry name" value="FHA"/>
    <property type="match status" value="1"/>
</dbReference>
<dbReference type="PANTHER" id="PTHR24345:SF0">
    <property type="entry name" value="CELL CYCLE SERINE_THREONINE-PROTEIN KINASE CDC5_MSD2"/>
    <property type="match status" value="1"/>
</dbReference>
<keyword evidence="11" id="KW-1185">Reference proteome</keyword>
<feature type="region of interest" description="Disordered" evidence="7">
    <location>
        <begin position="179"/>
        <end position="207"/>
    </location>
</feature>
<evidence type="ECO:0000256" key="3">
    <source>
        <dbReference type="ARBA" id="ARBA00022741"/>
    </source>
</evidence>
<dbReference type="InterPro" id="IPR000719">
    <property type="entry name" value="Prot_kinase_dom"/>
</dbReference>
<dbReference type="SMART" id="SM00220">
    <property type="entry name" value="S_TKc"/>
    <property type="match status" value="1"/>
</dbReference>
<dbReference type="Gene3D" id="3.30.200.20">
    <property type="entry name" value="Phosphorylase Kinase, domain 1"/>
    <property type="match status" value="1"/>
</dbReference>
<keyword evidence="3 6" id="KW-0547">Nucleotide-binding</keyword>
<evidence type="ECO:0000256" key="7">
    <source>
        <dbReference type="SAM" id="MobiDB-lite"/>
    </source>
</evidence>
<dbReference type="GO" id="GO:0004674">
    <property type="term" value="F:protein serine/threonine kinase activity"/>
    <property type="evidence" value="ECO:0007669"/>
    <property type="project" value="UniProtKB-KW"/>
</dbReference>
<dbReference type="PROSITE" id="PS50011">
    <property type="entry name" value="PROTEIN_KINASE_DOM"/>
    <property type="match status" value="1"/>
</dbReference>
<dbReference type="EMBL" id="CP016908">
    <property type="protein sequence ID" value="APS00276.1"/>
    <property type="molecule type" value="Genomic_DNA"/>
</dbReference>
<dbReference type="OrthoDB" id="5479106at2"/>
<gene>
    <name evidence="10" type="ORF">BCY86_05950</name>
</gene>
<dbReference type="Pfam" id="PF00498">
    <property type="entry name" value="FHA"/>
    <property type="match status" value="1"/>
</dbReference>
<dbReference type="PROSITE" id="PS00108">
    <property type="entry name" value="PROTEIN_KINASE_ST"/>
    <property type="match status" value="1"/>
</dbReference>
<accession>A0A1L6MXT1</accession>
<feature type="domain" description="FHA" evidence="8">
    <location>
        <begin position="341"/>
        <end position="390"/>
    </location>
</feature>
<dbReference type="InterPro" id="IPR000253">
    <property type="entry name" value="FHA_dom"/>
</dbReference>
<proteinExistence type="predicted"/>
<evidence type="ECO:0000256" key="6">
    <source>
        <dbReference type="PROSITE-ProRule" id="PRU10141"/>
    </source>
</evidence>
<dbReference type="AlphaFoldDB" id="A0A1L6MXT1"/>
<evidence type="ECO:0000259" key="9">
    <source>
        <dbReference type="PROSITE" id="PS50011"/>
    </source>
</evidence>
<keyword evidence="4" id="KW-0418">Kinase</keyword>
<dbReference type="RefSeq" id="WP_075276941.1">
    <property type="nucleotide sequence ID" value="NZ_CP016908.1"/>
</dbReference>
<dbReference type="STRING" id="1882918.BCY86_05950"/>
<sequence length="571" mass="63336">MNNVKRGLSSPIVPGTIINDRYDVRQSLGKGGMGEVLLAYDRTTQQPVALKIVRKDSRMPGDDEALRQELLLARSVSHPNFCRVHDLVPSPYGPILVMEYITGQTLHVHIRKKKAEGGYKIDEFRKIAHEIAAGVAAIHAQGLVHGDLKPGNVMITSTAEGGLGKAVVVDFGFAKERARSLGRRPGAPPDGGTPNYMSPERIRSGGASQEDDVYALGLVLFEMWTCRVPEPGYRPDQKPLRQQITFDIPSGLSVDEVRQVFRCLMEDPQQRLAARHIRFFNPVAFTNNQIQIFRERIDPGPPPGRGATFQFIPSQYGLLATFASNAPDFVGEYIPLVKPQLMLGRRSENQIVVPEATVSGSHARIRWSAGSWLIEDLDSTNGTYADYSYDRKKQVNVMHGGEFQVGELRFKLVSFSKDSISHTRARQYLSRRDGLTGLLHRHHFLKALEEELAFSKWIESLLTIARYELKGPERENKDRPAILEMLGLRRAAARVIELTDLLLLSLITVTAGRTGPLSFAIAMVGPGSQEAKNLVEQVVAQVQGMLPSGLELVASITRYESGTSLEELIRS</sequence>
<protein>
    <submittedName>
        <fullName evidence="10">Uncharacterized protein</fullName>
    </submittedName>
</protein>
<evidence type="ECO:0000256" key="1">
    <source>
        <dbReference type="ARBA" id="ARBA00022527"/>
    </source>
</evidence>
<dbReference type="Pfam" id="PF00069">
    <property type="entry name" value="Pkinase"/>
    <property type="match status" value="1"/>
</dbReference>
<evidence type="ECO:0000256" key="2">
    <source>
        <dbReference type="ARBA" id="ARBA00022679"/>
    </source>
</evidence>
<dbReference type="CDD" id="cd14014">
    <property type="entry name" value="STKc_PknB_like"/>
    <property type="match status" value="1"/>
</dbReference>
<reference evidence="10 11" key="1">
    <citation type="submission" date="2016-08" db="EMBL/GenBank/DDBJ databases">
        <title>Identification and validation of antigenic proteins from Pajaroellobacter abortibovis using de-novo genome sequence assembly and reverse vaccinology.</title>
        <authorList>
            <person name="Welly B.T."/>
            <person name="Miller M.R."/>
            <person name="Stott J.L."/>
            <person name="Blanchard M.T."/>
            <person name="Islas-Trejo A.D."/>
            <person name="O'Rourke S.M."/>
            <person name="Young A.E."/>
            <person name="Medrano J.F."/>
            <person name="Van Eenennaam A.L."/>
        </authorList>
    </citation>
    <scope>NUCLEOTIDE SEQUENCE [LARGE SCALE GENOMIC DNA]</scope>
    <source>
        <strain evidence="10 11">BTF92-0548A/99-0131</strain>
    </source>
</reference>
<dbReference type="GO" id="GO:0005524">
    <property type="term" value="F:ATP binding"/>
    <property type="evidence" value="ECO:0007669"/>
    <property type="project" value="UniProtKB-UniRule"/>
</dbReference>
<dbReference type="InterPro" id="IPR011009">
    <property type="entry name" value="Kinase-like_dom_sf"/>
</dbReference>
<evidence type="ECO:0000256" key="5">
    <source>
        <dbReference type="ARBA" id="ARBA00022840"/>
    </source>
</evidence>
<dbReference type="Gene3D" id="2.60.200.20">
    <property type="match status" value="1"/>
</dbReference>
<name>A0A1L6MXT1_9BACT</name>
<dbReference type="CDD" id="cd00060">
    <property type="entry name" value="FHA"/>
    <property type="match status" value="1"/>
</dbReference>
<dbReference type="KEGG" id="pabo:BCY86_05950"/>
<dbReference type="SUPFAM" id="SSF56112">
    <property type="entry name" value="Protein kinase-like (PK-like)"/>
    <property type="match status" value="1"/>
</dbReference>